<keyword evidence="2 6" id="KW-0812">Transmembrane</keyword>
<dbReference type="Gene3D" id="1.20.1250.20">
    <property type="entry name" value="MFS general substrate transporter like domains"/>
    <property type="match status" value="1"/>
</dbReference>
<feature type="transmembrane region" description="Helical" evidence="6">
    <location>
        <begin position="237"/>
        <end position="258"/>
    </location>
</feature>
<feature type="transmembrane region" description="Helical" evidence="6">
    <location>
        <begin position="374"/>
        <end position="398"/>
    </location>
</feature>
<dbReference type="InterPro" id="IPR011701">
    <property type="entry name" value="MFS"/>
</dbReference>
<feature type="transmembrane region" description="Helical" evidence="6">
    <location>
        <begin position="203"/>
        <end position="225"/>
    </location>
</feature>
<keyword evidence="3 6" id="KW-1133">Transmembrane helix</keyword>
<reference evidence="8" key="2">
    <citation type="journal article" date="2023" name="IMA Fungus">
        <title>Comparative genomic study of the Penicillium genus elucidates a diverse pangenome and 15 lateral gene transfer events.</title>
        <authorList>
            <person name="Petersen C."/>
            <person name="Sorensen T."/>
            <person name="Nielsen M.R."/>
            <person name="Sondergaard T.E."/>
            <person name="Sorensen J.L."/>
            <person name="Fitzpatrick D.A."/>
            <person name="Frisvad J.C."/>
            <person name="Nielsen K.L."/>
        </authorList>
    </citation>
    <scope>NUCLEOTIDE SEQUENCE</scope>
    <source>
        <strain evidence="8">IBT 30728</strain>
    </source>
</reference>
<evidence type="ECO:0000256" key="1">
    <source>
        <dbReference type="ARBA" id="ARBA00004141"/>
    </source>
</evidence>
<accession>A0A9X0BP55</accession>
<dbReference type="AlphaFoldDB" id="A0A9X0BP55"/>
<comment type="subcellular location">
    <subcellularLocation>
        <location evidence="1">Membrane</location>
        <topology evidence="1">Multi-pass membrane protein</topology>
    </subcellularLocation>
</comment>
<evidence type="ECO:0000256" key="6">
    <source>
        <dbReference type="SAM" id="Phobius"/>
    </source>
</evidence>
<comment type="caution">
    <text evidence="8">The sequence shown here is derived from an EMBL/GenBank/DDBJ whole genome shotgun (WGS) entry which is preliminary data.</text>
</comment>
<feature type="transmembrane region" description="Helical" evidence="6">
    <location>
        <begin position="445"/>
        <end position="468"/>
    </location>
</feature>
<evidence type="ECO:0000256" key="3">
    <source>
        <dbReference type="ARBA" id="ARBA00022989"/>
    </source>
</evidence>
<feature type="region of interest" description="Disordered" evidence="5">
    <location>
        <begin position="1"/>
        <end position="53"/>
    </location>
</feature>
<evidence type="ECO:0000313" key="8">
    <source>
        <dbReference type="EMBL" id="KAJ5477126.1"/>
    </source>
</evidence>
<dbReference type="GeneID" id="81627120"/>
<sequence length="588" mass="64898">PATQFLNMSHPRRASMESRHSTSKWAQTTAPTLRDSDSVSCASSIDTQGDREGLGRALTAHTSRASDHMSLAERVTTIPTNMTSDPNYEVDWEGETDPQNPKNWKLWYKSMSMVFLSWNTLIVVLYSTSYTSGVQQISKEFDTSTTVVTLGLTVYLVGLAIGSMFTAPLSEVYGRKPVCVVCLALFTVLIIPCAVAKSVTTLLVVRFFGAFFGSVMISTAPGMVADLVDDEHRALAFSIWSIGPLNGPVLGPVIGGFVTQYLGWRWMCWIALILSCVALAFALILPETYAPTLLQRKAARLRKETNDSRWWSRYDQKSTLLEILALNLSRPFVMAVTEPICIFWNIYIAIVYAILYLCFTAYPIVFRQIRGWDLGFSGLAFLGIGAGVLITIACEPLVRRMINSHPKDPETGSVQPEAMVSFVCICSALIPIGELWFAWTCSPASIHWIVPLLAGIPFGAGNTGVFIYASNYLTHSYGMYAASAMAGNSVIRSVLGGVLPLVGPYMYNSLGANWSGTLLGLLEVAIIPIPIIFYKYGYKIRMKSTLIVRMQEDKKKLEGKRARKTPHPSQDAKSTMVVEDVEKQDCRV</sequence>
<feature type="transmembrane region" description="Helical" evidence="6">
    <location>
        <begin position="178"/>
        <end position="197"/>
    </location>
</feature>
<feature type="domain" description="Major facilitator superfamily (MFS) profile" evidence="7">
    <location>
        <begin position="105"/>
        <end position="540"/>
    </location>
</feature>
<dbReference type="CDD" id="cd17323">
    <property type="entry name" value="MFS_Tpo1_MDR_like"/>
    <property type="match status" value="1"/>
</dbReference>
<keyword evidence="4 6" id="KW-0472">Membrane</keyword>
<feature type="transmembrane region" description="Helical" evidence="6">
    <location>
        <begin position="106"/>
        <end position="127"/>
    </location>
</feature>
<dbReference type="EMBL" id="JAPWDQ010000010">
    <property type="protein sequence ID" value="KAJ5477126.1"/>
    <property type="molecule type" value="Genomic_DNA"/>
</dbReference>
<dbReference type="Proteomes" id="UP001148312">
    <property type="component" value="Unassembled WGS sequence"/>
</dbReference>
<dbReference type="RefSeq" id="XP_056787670.1">
    <property type="nucleotide sequence ID" value="XM_056936871.1"/>
</dbReference>
<feature type="region of interest" description="Disordered" evidence="5">
    <location>
        <begin position="557"/>
        <end position="588"/>
    </location>
</feature>
<feature type="transmembrane region" description="Helical" evidence="6">
    <location>
        <begin position="340"/>
        <end position="362"/>
    </location>
</feature>
<feature type="non-terminal residue" evidence="8">
    <location>
        <position position="1"/>
    </location>
</feature>
<dbReference type="InterPro" id="IPR020846">
    <property type="entry name" value="MFS_dom"/>
</dbReference>
<evidence type="ECO:0000313" key="9">
    <source>
        <dbReference type="Proteomes" id="UP001148312"/>
    </source>
</evidence>
<feature type="compositionally biased region" description="Polar residues" evidence="5">
    <location>
        <begin position="38"/>
        <end position="47"/>
    </location>
</feature>
<dbReference type="GO" id="GO:0022857">
    <property type="term" value="F:transmembrane transporter activity"/>
    <property type="evidence" value="ECO:0007669"/>
    <property type="project" value="InterPro"/>
</dbReference>
<evidence type="ECO:0000259" key="7">
    <source>
        <dbReference type="PROSITE" id="PS50850"/>
    </source>
</evidence>
<reference evidence="8" key="1">
    <citation type="submission" date="2022-12" db="EMBL/GenBank/DDBJ databases">
        <authorList>
            <person name="Petersen C."/>
        </authorList>
    </citation>
    <scope>NUCLEOTIDE SEQUENCE</scope>
    <source>
        <strain evidence="8">IBT 30728</strain>
    </source>
</reference>
<dbReference type="InterPro" id="IPR036259">
    <property type="entry name" value="MFS_trans_sf"/>
</dbReference>
<evidence type="ECO:0000256" key="2">
    <source>
        <dbReference type="ARBA" id="ARBA00022692"/>
    </source>
</evidence>
<organism evidence="8 9">
    <name type="scientific">Penicillium diatomitis</name>
    <dbReference type="NCBI Taxonomy" id="2819901"/>
    <lineage>
        <taxon>Eukaryota</taxon>
        <taxon>Fungi</taxon>
        <taxon>Dikarya</taxon>
        <taxon>Ascomycota</taxon>
        <taxon>Pezizomycotina</taxon>
        <taxon>Eurotiomycetes</taxon>
        <taxon>Eurotiomycetidae</taxon>
        <taxon>Eurotiales</taxon>
        <taxon>Aspergillaceae</taxon>
        <taxon>Penicillium</taxon>
    </lineage>
</organism>
<gene>
    <name evidence="8" type="ORF">N7539_007270</name>
</gene>
<dbReference type="PANTHER" id="PTHR23502:SF12">
    <property type="entry name" value="MULTIDRUG TRANSPORTER, PUTATIVE (AFU_ORTHOLOGUE AFUA_1G06440)-RELATED"/>
    <property type="match status" value="1"/>
</dbReference>
<feature type="transmembrane region" description="Helical" evidence="6">
    <location>
        <begin position="514"/>
        <end position="534"/>
    </location>
</feature>
<dbReference type="PANTHER" id="PTHR23502">
    <property type="entry name" value="MAJOR FACILITATOR SUPERFAMILY"/>
    <property type="match status" value="1"/>
</dbReference>
<dbReference type="SUPFAM" id="SSF103473">
    <property type="entry name" value="MFS general substrate transporter"/>
    <property type="match status" value="1"/>
</dbReference>
<evidence type="ECO:0000256" key="4">
    <source>
        <dbReference type="ARBA" id="ARBA00023136"/>
    </source>
</evidence>
<name>A0A9X0BP55_9EURO</name>
<feature type="transmembrane region" description="Helical" evidence="6">
    <location>
        <begin position="264"/>
        <end position="285"/>
    </location>
</feature>
<dbReference type="FunFam" id="1.20.1250.20:FF:000011">
    <property type="entry name" value="MFS multidrug transporter, putative"/>
    <property type="match status" value="1"/>
</dbReference>
<feature type="transmembrane region" description="Helical" evidence="6">
    <location>
        <begin position="419"/>
        <end position="439"/>
    </location>
</feature>
<proteinExistence type="predicted"/>
<dbReference type="GO" id="GO:0005886">
    <property type="term" value="C:plasma membrane"/>
    <property type="evidence" value="ECO:0007669"/>
    <property type="project" value="TreeGrafter"/>
</dbReference>
<feature type="transmembrane region" description="Helical" evidence="6">
    <location>
        <begin position="147"/>
        <end position="166"/>
    </location>
</feature>
<dbReference type="Pfam" id="PF07690">
    <property type="entry name" value="MFS_1"/>
    <property type="match status" value="1"/>
</dbReference>
<protein>
    <submittedName>
        <fullName evidence="8">Citrinin biosynthesis cluster MFS transporter mrr1</fullName>
    </submittedName>
</protein>
<keyword evidence="9" id="KW-1185">Reference proteome</keyword>
<dbReference type="PROSITE" id="PS50850">
    <property type="entry name" value="MFS"/>
    <property type="match status" value="1"/>
</dbReference>
<evidence type="ECO:0000256" key="5">
    <source>
        <dbReference type="SAM" id="MobiDB-lite"/>
    </source>
</evidence>